<evidence type="ECO:0000313" key="2">
    <source>
        <dbReference type="Proteomes" id="UP000309061"/>
    </source>
</evidence>
<accession>A0A6B8KEN5</accession>
<sequence length="259" mass="28750">MPSSIPDRDEIETLRGEIYERALVIFHRLMPELSGEEIYNYVIPSSDRANVELSRRMFPNTELPHAVFFTTQAGAIATIRLDPKLYAVPMGYAMINADDSIERQRLWDSLPAAAEWLRGVNATAVLCESWVYAIEAVAQRANNPIEVLSAMPSLSLLLPESPKLATIRAGTRAYVELSHIERLSVRFNRARRAPANNKRGWGKTISEIDRDAATMIAQSAILKDTPIKKPSNGVAGVYIATLDMRVSNPFITEQSPIGA</sequence>
<organism evidence="1 2">
    <name type="scientific">Methylocystis heyeri</name>
    <dbReference type="NCBI Taxonomy" id="391905"/>
    <lineage>
        <taxon>Bacteria</taxon>
        <taxon>Pseudomonadati</taxon>
        <taxon>Pseudomonadota</taxon>
        <taxon>Alphaproteobacteria</taxon>
        <taxon>Hyphomicrobiales</taxon>
        <taxon>Methylocystaceae</taxon>
        <taxon>Methylocystis</taxon>
    </lineage>
</organism>
<gene>
    <name evidence="1" type="ORF">H2LOC_010815</name>
</gene>
<protein>
    <submittedName>
        <fullName evidence="1">Uncharacterized protein</fullName>
    </submittedName>
</protein>
<dbReference type="EMBL" id="CP046052">
    <property type="protein sequence ID" value="QGM46147.1"/>
    <property type="molecule type" value="Genomic_DNA"/>
</dbReference>
<keyword evidence="2" id="KW-1185">Reference proteome</keyword>
<name>A0A6B8KEN5_9HYPH</name>
<dbReference type="KEGG" id="mhey:H2LOC_010815"/>
<dbReference type="RefSeq" id="WP_136496402.1">
    <property type="nucleotide sequence ID" value="NZ_CP046052.1"/>
</dbReference>
<proteinExistence type="predicted"/>
<reference evidence="1 2" key="1">
    <citation type="submission" date="2019-11" db="EMBL/GenBank/DDBJ databases">
        <title>The genome sequence of Methylocystis heyeri.</title>
        <authorList>
            <person name="Oshkin I.Y."/>
            <person name="Miroshnikov K."/>
            <person name="Dedysh S.N."/>
        </authorList>
    </citation>
    <scope>NUCLEOTIDE SEQUENCE [LARGE SCALE GENOMIC DNA]</scope>
    <source>
        <strain evidence="1 2">H2</strain>
    </source>
</reference>
<dbReference type="AlphaFoldDB" id="A0A6B8KEN5"/>
<dbReference type="Proteomes" id="UP000309061">
    <property type="component" value="Chromosome"/>
</dbReference>
<evidence type="ECO:0000313" key="1">
    <source>
        <dbReference type="EMBL" id="QGM46147.1"/>
    </source>
</evidence>